<feature type="transmembrane region" description="Helical" evidence="7">
    <location>
        <begin position="309"/>
        <end position="326"/>
    </location>
</feature>
<evidence type="ECO:0000256" key="4">
    <source>
        <dbReference type="ARBA" id="ARBA00022692"/>
    </source>
</evidence>
<dbReference type="InterPro" id="IPR022791">
    <property type="entry name" value="L-PG_synthase/AglD"/>
</dbReference>
<gene>
    <name evidence="8" type="ORF">J0X25_05375</name>
</gene>
<dbReference type="AlphaFoldDB" id="A0A8A2VEB9"/>
<feature type="transmembrane region" description="Helical" evidence="7">
    <location>
        <begin position="222"/>
        <end position="243"/>
    </location>
</feature>
<proteinExistence type="inferred from homology"/>
<evidence type="ECO:0000256" key="1">
    <source>
        <dbReference type="ARBA" id="ARBA00004651"/>
    </source>
</evidence>
<evidence type="ECO:0000256" key="7">
    <source>
        <dbReference type="SAM" id="Phobius"/>
    </source>
</evidence>
<evidence type="ECO:0000256" key="3">
    <source>
        <dbReference type="ARBA" id="ARBA00022475"/>
    </source>
</evidence>
<comment type="similarity">
    <text evidence="2">Belongs to the UPF0104 family.</text>
</comment>
<comment type="subcellular location">
    <subcellularLocation>
        <location evidence="1">Cell membrane</location>
        <topology evidence="1">Multi-pass membrane protein</topology>
    </subcellularLocation>
</comment>
<evidence type="ECO:0000256" key="5">
    <source>
        <dbReference type="ARBA" id="ARBA00022989"/>
    </source>
</evidence>
<evidence type="ECO:0000313" key="9">
    <source>
        <dbReference type="Proteomes" id="UP000663203"/>
    </source>
</evidence>
<accession>A0A8A2VEB9</accession>
<dbReference type="PANTHER" id="PTHR39087:SF2">
    <property type="entry name" value="UPF0104 MEMBRANE PROTEIN MJ1595"/>
    <property type="match status" value="1"/>
</dbReference>
<keyword evidence="9" id="KW-1185">Reference proteome</keyword>
<evidence type="ECO:0000313" key="8">
    <source>
        <dbReference type="EMBL" id="QSX00400.1"/>
    </source>
</evidence>
<organism evidence="8 9">
    <name type="scientific">Haloterrigena alkaliphila</name>
    <dbReference type="NCBI Taxonomy" id="2816475"/>
    <lineage>
        <taxon>Archaea</taxon>
        <taxon>Methanobacteriati</taxon>
        <taxon>Methanobacteriota</taxon>
        <taxon>Stenosarchaea group</taxon>
        <taxon>Halobacteria</taxon>
        <taxon>Halobacteriales</taxon>
        <taxon>Natrialbaceae</taxon>
        <taxon>Haloterrigena</taxon>
    </lineage>
</organism>
<evidence type="ECO:0000256" key="2">
    <source>
        <dbReference type="ARBA" id="ARBA00011061"/>
    </source>
</evidence>
<dbReference type="RefSeq" id="WP_207290120.1">
    <property type="nucleotide sequence ID" value="NZ_CP071462.1"/>
</dbReference>
<keyword evidence="3" id="KW-1003">Cell membrane</keyword>
<dbReference type="Pfam" id="PF03706">
    <property type="entry name" value="LPG_synthase_TM"/>
    <property type="match status" value="1"/>
</dbReference>
<name>A0A8A2VEB9_9EURY</name>
<dbReference type="PANTHER" id="PTHR39087">
    <property type="entry name" value="UPF0104 MEMBRANE PROTEIN MJ1595"/>
    <property type="match status" value="1"/>
</dbReference>
<evidence type="ECO:0000256" key="6">
    <source>
        <dbReference type="ARBA" id="ARBA00023136"/>
    </source>
</evidence>
<feature type="transmembrane region" description="Helical" evidence="7">
    <location>
        <begin position="165"/>
        <end position="182"/>
    </location>
</feature>
<feature type="transmembrane region" description="Helical" evidence="7">
    <location>
        <begin position="249"/>
        <end position="272"/>
    </location>
</feature>
<reference evidence="8 9" key="1">
    <citation type="submission" date="2021-03" db="EMBL/GenBank/DDBJ databases">
        <title>Haloterrigena longa sp. nov. and Haloterrigena limicola sp. nov., extremely halophilic archaea isolated from a salt lake.</title>
        <authorList>
            <person name="Henglin C."/>
        </authorList>
    </citation>
    <scope>NUCLEOTIDE SEQUENCE [LARGE SCALE GENOMIC DNA]</scope>
    <source>
        <strain evidence="8 9">KZCA68</strain>
    </source>
</reference>
<feature type="transmembrane region" description="Helical" evidence="7">
    <location>
        <begin position="27"/>
        <end position="45"/>
    </location>
</feature>
<dbReference type="GO" id="GO:0005886">
    <property type="term" value="C:plasma membrane"/>
    <property type="evidence" value="ECO:0007669"/>
    <property type="project" value="UniProtKB-SubCell"/>
</dbReference>
<dbReference type="Proteomes" id="UP000663203">
    <property type="component" value="Chromosome"/>
</dbReference>
<dbReference type="NCBIfam" id="TIGR00374">
    <property type="entry name" value="flippase-like domain"/>
    <property type="match status" value="1"/>
</dbReference>
<dbReference type="EMBL" id="CP071462">
    <property type="protein sequence ID" value="QSX00400.1"/>
    <property type="molecule type" value="Genomic_DNA"/>
</dbReference>
<protein>
    <submittedName>
        <fullName evidence="8">Flippase-like domain-containing protein</fullName>
    </submittedName>
</protein>
<dbReference type="GeneID" id="63186714"/>
<sequence>MTASGEAGGVGGTVVDRCRRVVRDHGVWLTALLSVAVFLGLAAYADVGDVTSALATLRWRTFGAVIGLTTVGYGFRFAKWHYYLRRLEADVPLDASAITFFSGLMMVVTPGKAGEVWKAWFLRDKRGVPASETTSVVGAERITDLVALGAMAALGLLVYSRSSLPIVAVLGAIAVGIGLLQWRRACLAILGRLESLPVLGEYATELERFYESAYRLFQLRPLVVATLLSLAAWGLEGIALWLVLEGFGVEATVVIGLFVFGLGSVVGAVSMLPGGLAAAEASMVGVLLTFGYPEAIAAAATVVIRVGTLWYAAALGTAVFLAYKATR</sequence>
<keyword evidence="5 7" id="KW-1133">Transmembrane helix</keyword>
<keyword evidence="4 7" id="KW-0812">Transmembrane</keyword>
<feature type="transmembrane region" description="Helical" evidence="7">
    <location>
        <begin position="57"/>
        <end position="78"/>
    </location>
</feature>
<keyword evidence="6 7" id="KW-0472">Membrane</keyword>
<dbReference type="KEGG" id="hakz:J0X25_05375"/>